<feature type="domain" description="YknX-like C-terminal permuted SH3-like" evidence="4">
    <location>
        <begin position="330"/>
        <end position="392"/>
    </location>
</feature>
<sequence length="397" mass="44088">MLKKILFALSFVLALILSNYWVTHLPIKVNTIKPQTGSLQVTILATGQVQSPSASLINHEIAGVVVAIANEGQAVKKGALLARTEDPENSALLAQATQAESQALLRLNRLKRIERKQSQHNADKATLLWQQAVRQHQDNLALANTGQISPEQLRLSAENMALKEQDVKIATLQQQALLTNGIDEKLAFSQWQQAQAHVAQLQAKIDKQTSIAPFDAIVLERNVSVGQYIKQGDNLLKIVPVGQQQIIARLDERWLSELHLQQEATVVADAYPEQKFIAYITYIAPQISDTRGTVEVRLTSKQWPEFLREGMTVSLELSTQKINQAVIIDSKAIQQTGNQYWVWVVDQQKAKKQTIRLGERSGNQVQVLSGLRVDAQVIITDQLLTDSQRVTVAASAE</sequence>
<evidence type="ECO:0000313" key="6">
    <source>
        <dbReference type="Proteomes" id="UP000244223"/>
    </source>
</evidence>
<dbReference type="AlphaFoldDB" id="A0A2T5IWY0"/>
<dbReference type="Pfam" id="PF25954">
    <property type="entry name" value="Beta-barrel_RND_2"/>
    <property type="match status" value="1"/>
</dbReference>
<dbReference type="GO" id="GO:0015562">
    <property type="term" value="F:efflux transmembrane transporter activity"/>
    <property type="evidence" value="ECO:0007669"/>
    <property type="project" value="TreeGrafter"/>
</dbReference>
<evidence type="ECO:0000313" key="5">
    <source>
        <dbReference type="EMBL" id="PTQ88425.1"/>
    </source>
</evidence>
<protein>
    <submittedName>
        <fullName evidence="5">HlyD family secretion protein</fullName>
    </submittedName>
</protein>
<dbReference type="Gene3D" id="2.40.50.100">
    <property type="match status" value="1"/>
</dbReference>
<feature type="domain" description="CusB-like beta-barrel" evidence="2">
    <location>
        <begin position="248"/>
        <end position="320"/>
    </location>
</feature>
<dbReference type="Pfam" id="PF25989">
    <property type="entry name" value="YknX_C"/>
    <property type="match status" value="1"/>
</dbReference>
<reference evidence="5 6" key="1">
    <citation type="submission" date="2018-04" db="EMBL/GenBank/DDBJ databases">
        <title>Genomic Encyclopedia of Archaeal and Bacterial Type Strains, Phase II (KMG-II): from individual species to whole genera.</title>
        <authorList>
            <person name="Goeker M."/>
        </authorList>
    </citation>
    <scope>NUCLEOTIDE SEQUENCE [LARGE SCALE GENOMIC DNA]</scope>
    <source>
        <strain evidence="5 6">DSM 5822</strain>
    </source>
</reference>
<feature type="domain" description="CzcB-like barrel-sandwich hybrid" evidence="3">
    <location>
        <begin position="58"/>
        <end position="238"/>
    </location>
</feature>
<comment type="caution">
    <text evidence="5">The sequence shown here is derived from an EMBL/GenBank/DDBJ whole genome shotgun (WGS) entry which is preliminary data.</text>
</comment>
<dbReference type="InterPro" id="IPR058792">
    <property type="entry name" value="Beta-barrel_RND_2"/>
</dbReference>
<dbReference type="RefSeq" id="WP_107866305.1">
    <property type="nucleotide sequence ID" value="NZ_QAON01000012.1"/>
</dbReference>
<dbReference type="OrthoDB" id="85226at2"/>
<accession>A0A2T5IWY0</accession>
<dbReference type="PANTHER" id="PTHR30469:SF15">
    <property type="entry name" value="HLYD FAMILY OF SECRETION PROTEINS"/>
    <property type="match status" value="1"/>
</dbReference>
<evidence type="ECO:0000256" key="1">
    <source>
        <dbReference type="ARBA" id="ARBA00009477"/>
    </source>
</evidence>
<comment type="similarity">
    <text evidence="1">Belongs to the membrane fusion protein (MFP) (TC 8.A.1) family.</text>
</comment>
<dbReference type="PANTHER" id="PTHR30469">
    <property type="entry name" value="MULTIDRUG RESISTANCE PROTEIN MDTA"/>
    <property type="match status" value="1"/>
</dbReference>
<dbReference type="Proteomes" id="UP000244223">
    <property type="component" value="Unassembled WGS sequence"/>
</dbReference>
<dbReference type="InterPro" id="IPR058647">
    <property type="entry name" value="BSH_CzcB-like"/>
</dbReference>
<dbReference type="Pfam" id="PF25973">
    <property type="entry name" value="BSH_CzcB"/>
    <property type="match status" value="1"/>
</dbReference>
<proteinExistence type="inferred from homology"/>
<dbReference type="SUPFAM" id="SSF111369">
    <property type="entry name" value="HlyD-like secretion proteins"/>
    <property type="match status" value="1"/>
</dbReference>
<dbReference type="Gene3D" id="2.40.30.170">
    <property type="match status" value="1"/>
</dbReference>
<dbReference type="EMBL" id="QAON01000012">
    <property type="protein sequence ID" value="PTQ88425.1"/>
    <property type="molecule type" value="Genomic_DNA"/>
</dbReference>
<evidence type="ECO:0000259" key="4">
    <source>
        <dbReference type="Pfam" id="PF25989"/>
    </source>
</evidence>
<organism evidence="5 6">
    <name type="scientific">Agitococcus lubricus</name>
    <dbReference type="NCBI Taxonomy" id="1077255"/>
    <lineage>
        <taxon>Bacteria</taxon>
        <taxon>Pseudomonadati</taxon>
        <taxon>Pseudomonadota</taxon>
        <taxon>Gammaproteobacteria</taxon>
        <taxon>Moraxellales</taxon>
        <taxon>Moraxellaceae</taxon>
        <taxon>Agitococcus</taxon>
    </lineage>
</organism>
<dbReference type="InterPro" id="IPR058637">
    <property type="entry name" value="YknX-like_C"/>
</dbReference>
<evidence type="ECO:0000259" key="3">
    <source>
        <dbReference type="Pfam" id="PF25973"/>
    </source>
</evidence>
<dbReference type="NCBIfam" id="TIGR01730">
    <property type="entry name" value="RND_mfp"/>
    <property type="match status" value="1"/>
</dbReference>
<dbReference type="InterPro" id="IPR006143">
    <property type="entry name" value="RND_pump_MFP"/>
</dbReference>
<dbReference type="GO" id="GO:1990281">
    <property type="term" value="C:efflux pump complex"/>
    <property type="evidence" value="ECO:0007669"/>
    <property type="project" value="TreeGrafter"/>
</dbReference>
<keyword evidence="6" id="KW-1185">Reference proteome</keyword>
<evidence type="ECO:0000259" key="2">
    <source>
        <dbReference type="Pfam" id="PF25954"/>
    </source>
</evidence>
<dbReference type="Gene3D" id="2.40.420.20">
    <property type="match status" value="1"/>
</dbReference>
<gene>
    <name evidence="5" type="ORF">C8N29_11270</name>
</gene>
<name>A0A2T5IWY0_9GAMM</name>